<proteinExistence type="predicted"/>
<reference evidence="1" key="1">
    <citation type="journal article" date="2021" name="PeerJ">
        <title>Extensive microbial diversity within the chicken gut microbiome revealed by metagenomics and culture.</title>
        <authorList>
            <person name="Gilroy R."/>
            <person name="Ravi A."/>
            <person name="Getino M."/>
            <person name="Pursley I."/>
            <person name="Horton D.L."/>
            <person name="Alikhan N.F."/>
            <person name="Baker D."/>
            <person name="Gharbi K."/>
            <person name="Hall N."/>
            <person name="Watson M."/>
            <person name="Adriaenssens E.M."/>
            <person name="Foster-Nyarko E."/>
            <person name="Jarju S."/>
            <person name="Secka A."/>
            <person name="Antonio M."/>
            <person name="Oren A."/>
            <person name="Chaudhuri R.R."/>
            <person name="La Ragione R."/>
            <person name="Hildebrand F."/>
            <person name="Pallen M.J."/>
        </authorList>
    </citation>
    <scope>NUCLEOTIDE SEQUENCE</scope>
    <source>
        <strain evidence="1">F6-6636</strain>
    </source>
</reference>
<dbReference type="EMBL" id="JAHLFS010000022">
    <property type="protein sequence ID" value="MBU3851387.1"/>
    <property type="molecule type" value="Genomic_DNA"/>
</dbReference>
<dbReference type="Proteomes" id="UP000777303">
    <property type="component" value="Unassembled WGS sequence"/>
</dbReference>
<name>A0A948X0D5_9LACO</name>
<gene>
    <name evidence="1" type="ORF">H9901_01640</name>
</gene>
<organism evidence="1 2">
    <name type="scientific">Candidatus Paralactobacillus gallistercoris</name>
    <dbReference type="NCBI Taxonomy" id="2838724"/>
    <lineage>
        <taxon>Bacteria</taxon>
        <taxon>Bacillati</taxon>
        <taxon>Bacillota</taxon>
        <taxon>Bacilli</taxon>
        <taxon>Lactobacillales</taxon>
        <taxon>Lactobacillaceae</taxon>
        <taxon>Lactobacillus</taxon>
    </lineage>
</organism>
<accession>A0A948X0D5</accession>
<evidence type="ECO:0000313" key="1">
    <source>
        <dbReference type="EMBL" id="MBU3851387.1"/>
    </source>
</evidence>
<protein>
    <submittedName>
        <fullName evidence="1">Uncharacterized protein</fullName>
    </submittedName>
</protein>
<comment type="caution">
    <text evidence="1">The sequence shown here is derived from an EMBL/GenBank/DDBJ whole genome shotgun (WGS) entry which is preliminary data.</text>
</comment>
<reference evidence="1" key="2">
    <citation type="submission" date="2021-04" db="EMBL/GenBank/DDBJ databases">
        <authorList>
            <person name="Gilroy R."/>
        </authorList>
    </citation>
    <scope>NUCLEOTIDE SEQUENCE</scope>
    <source>
        <strain evidence="1">F6-6636</strain>
    </source>
</reference>
<dbReference type="AlphaFoldDB" id="A0A948X0D5"/>
<evidence type="ECO:0000313" key="2">
    <source>
        <dbReference type="Proteomes" id="UP000777303"/>
    </source>
</evidence>
<sequence length="150" mass="16828">MQIKVQDYCEDIAKQNYDWQSLHLTCAQIKSANLAALLSAFYVQFAEDLQNNRLAKLQIIVDDAPALLSFAVETSIINLPWADTKKVINFFDNDDVVPLNLYFITESPLVNVSNLRIDEFASVTAYLHNLQAKQAELTKLLPAKLAALQG</sequence>